<dbReference type="GO" id="GO:0016491">
    <property type="term" value="F:oxidoreductase activity"/>
    <property type="evidence" value="ECO:0007669"/>
    <property type="project" value="InterPro"/>
</dbReference>
<dbReference type="InterPro" id="IPR005025">
    <property type="entry name" value="FMN_Rdtase-like_dom"/>
</dbReference>
<dbReference type="PANTHER" id="PTHR43278:SF4">
    <property type="entry name" value="NAD(P)H-DEPENDENT FMN-CONTAINING OXIDOREDUCTASE YWQN-RELATED"/>
    <property type="match status" value="1"/>
</dbReference>
<evidence type="ECO:0000259" key="4">
    <source>
        <dbReference type="Pfam" id="PF03358"/>
    </source>
</evidence>
<name>A0A7C5TI19_9CREN</name>
<dbReference type="EMBL" id="DRZI01000261">
    <property type="protein sequence ID" value="HHP82220.1"/>
    <property type="molecule type" value="Genomic_DNA"/>
</dbReference>
<organism evidence="5">
    <name type="scientific">Ignisphaera aggregans</name>
    <dbReference type="NCBI Taxonomy" id="334771"/>
    <lineage>
        <taxon>Archaea</taxon>
        <taxon>Thermoproteota</taxon>
        <taxon>Thermoprotei</taxon>
        <taxon>Desulfurococcales</taxon>
        <taxon>Desulfurococcaceae</taxon>
        <taxon>Ignisphaera</taxon>
    </lineage>
</organism>
<comment type="similarity">
    <text evidence="3">Belongs to the SsuE family. Isf subfamily.</text>
</comment>
<keyword evidence="1" id="KW-0285">Flavoprotein</keyword>
<dbReference type="AlphaFoldDB" id="A0A7C5TI19"/>
<evidence type="ECO:0000256" key="3">
    <source>
        <dbReference type="ARBA" id="ARBA00038292"/>
    </source>
</evidence>
<dbReference type="Pfam" id="PF03358">
    <property type="entry name" value="FMN_red"/>
    <property type="match status" value="1"/>
</dbReference>
<gene>
    <name evidence="5" type="ORF">ENM84_06095</name>
</gene>
<proteinExistence type="inferred from homology"/>
<dbReference type="SUPFAM" id="SSF52218">
    <property type="entry name" value="Flavoproteins"/>
    <property type="match status" value="1"/>
</dbReference>
<evidence type="ECO:0000256" key="1">
    <source>
        <dbReference type="ARBA" id="ARBA00022630"/>
    </source>
</evidence>
<comment type="caution">
    <text evidence="5">The sequence shown here is derived from an EMBL/GenBank/DDBJ whole genome shotgun (WGS) entry which is preliminary data.</text>
</comment>
<dbReference type="InterPro" id="IPR029039">
    <property type="entry name" value="Flavoprotein-like_sf"/>
</dbReference>
<reference evidence="5" key="1">
    <citation type="journal article" date="2020" name="mSystems">
        <title>Genome- and Community-Level Interaction Insights into Carbon Utilization and Element Cycling Functions of Hydrothermarchaeota in Hydrothermal Sediment.</title>
        <authorList>
            <person name="Zhou Z."/>
            <person name="Liu Y."/>
            <person name="Xu W."/>
            <person name="Pan J."/>
            <person name="Luo Z.H."/>
            <person name="Li M."/>
        </authorList>
    </citation>
    <scope>NUCLEOTIDE SEQUENCE [LARGE SCALE GENOMIC DNA]</scope>
    <source>
        <strain evidence="5">SpSt-1121</strain>
    </source>
</reference>
<feature type="domain" description="NADPH-dependent FMN reductase-like" evidence="4">
    <location>
        <begin position="7"/>
        <end position="160"/>
    </location>
</feature>
<sequence length="232" mass="26487">MERNISLLIVSASHRVYGNSRIIARIVSKIAKDIESVKTYEIDVYDYRIEPCIGCVSDDVKLCKFPCVIDDDMNKLYELVMESDGIIFVSPIYWYNIPGPLKNFIDRLTIFENAIFIEGRSRLEGKVAGFIAIGSDTGGIALIQNLMAIMNSMGVIIPPWALAYHESESNPIENESFIIDVANVVRCVTLMIKALKGLEKPEYWYRIDREYIEKVINIAKEVYKEIYNNLIN</sequence>
<dbReference type="InterPro" id="IPR051796">
    <property type="entry name" value="ISF_SsuE-like"/>
</dbReference>
<dbReference type="PANTHER" id="PTHR43278">
    <property type="entry name" value="NAD(P)H-DEPENDENT FMN-CONTAINING OXIDOREDUCTASE YWQN-RELATED"/>
    <property type="match status" value="1"/>
</dbReference>
<keyword evidence="2" id="KW-0288">FMN</keyword>
<accession>A0A7C5TI19</accession>
<dbReference type="Gene3D" id="3.40.50.360">
    <property type="match status" value="1"/>
</dbReference>
<evidence type="ECO:0000313" key="5">
    <source>
        <dbReference type="EMBL" id="HHP82220.1"/>
    </source>
</evidence>
<evidence type="ECO:0000256" key="2">
    <source>
        <dbReference type="ARBA" id="ARBA00022643"/>
    </source>
</evidence>
<protein>
    <submittedName>
        <fullName evidence="5">Flavodoxin family protein</fullName>
    </submittedName>
</protein>